<reference evidence="4" key="1">
    <citation type="journal article" date="2021" name="Elife">
        <title>Highly contiguous assemblies of 101 drosophilid genomes.</title>
        <authorList>
            <person name="Kim B.Y."/>
            <person name="Wang J.R."/>
            <person name="Miller D.E."/>
            <person name="Barmina O."/>
            <person name="Delaney E."/>
            <person name="Thompson A."/>
            <person name="Comeault A.A."/>
            <person name="Peede D."/>
            <person name="D'Agostino E.R."/>
            <person name="Pelaez J."/>
            <person name="Aguilar J.M."/>
            <person name="Haji D."/>
            <person name="Matsunaga T."/>
            <person name="Armstrong E.E."/>
            <person name="Zych M."/>
            <person name="Ogawa Y."/>
            <person name="Stamenkovic-Radak M."/>
            <person name="Jelic M."/>
            <person name="Veselinovic M.S."/>
            <person name="Tanaskovic M."/>
            <person name="Eric P."/>
            <person name="Gao J.J."/>
            <person name="Katoh T.K."/>
            <person name="Toda M.J."/>
            <person name="Watabe H."/>
            <person name="Watada M."/>
            <person name="Davis J.S."/>
            <person name="Moyle L.C."/>
            <person name="Manoli G."/>
            <person name="Bertolini E."/>
            <person name="Kostal V."/>
            <person name="Hawley R.S."/>
            <person name="Takahashi A."/>
            <person name="Jones C.D."/>
            <person name="Price D.K."/>
            <person name="Whiteman N."/>
            <person name="Kopp A."/>
            <person name="Matute D.R."/>
            <person name="Petrov D.A."/>
        </authorList>
    </citation>
    <scope>NUCLEOTIDE SEQUENCE [LARGE SCALE GENOMIC DNA]</scope>
</reference>
<dbReference type="CTD" id="7428"/>
<evidence type="ECO:0000256" key="1">
    <source>
        <dbReference type="ARBA" id="ARBA00010057"/>
    </source>
</evidence>
<dbReference type="InterPro" id="IPR036208">
    <property type="entry name" value="VHL_sf"/>
</dbReference>
<dbReference type="SUPFAM" id="SSF49468">
    <property type="entry name" value="VHL"/>
    <property type="match status" value="1"/>
</dbReference>
<protein>
    <submittedName>
        <fullName evidence="5">Protein Vhl</fullName>
    </submittedName>
</protein>
<dbReference type="CDD" id="cd05468">
    <property type="entry name" value="pVHL"/>
    <property type="match status" value="1"/>
</dbReference>
<gene>
    <name evidence="5" type="primary">LOC108044853</name>
    <name evidence="3" type="synonym">108044853</name>
</gene>
<sequence>MALQIAQNNRDGQQLVGLGQGQRQGHQGSLVVEVYVLFVNTTNRTLDLYWVCDQDRENIYLTLKPFEEVRVNTFSTHSWFFRDYYTGERMHVRSRRIFQPIRVRIPKNPQHPEQLCDVRSQVLIHFPMRSLRENCLWLVARWLIRTSNAPRRIIHNYHIPATLKQQLLLLLTTMESYSRVAGTRRRR</sequence>
<dbReference type="EnsemblMetazoa" id="XM_017124009.1">
    <property type="protein sequence ID" value="XP_016979498.1"/>
    <property type="gene ID" value="LOC108044853"/>
</dbReference>
<dbReference type="InterPro" id="IPR037140">
    <property type="entry name" value="VHL_beta_dom_sf"/>
</dbReference>
<dbReference type="RefSeq" id="XP_016979498.1">
    <property type="nucleotide sequence ID" value="XM_017124009.1"/>
</dbReference>
<reference evidence="5" key="2">
    <citation type="submission" date="2025-04" db="UniProtKB">
        <authorList>
            <consortium name="RefSeq"/>
        </authorList>
    </citation>
    <scope>IDENTIFICATION</scope>
</reference>
<evidence type="ECO:0000313" key="3">
    <source>
        <dbReference type="EnsemblMetazoa" id="XP_016979498.1"/>
    </source>
</evidence>
<evidence type="ECO:0000313" key="4">
    <source>
        <dbReference type="Proteomes" id="UP001652680"/>
    </source>
</evidence>
<accession>A0A6P4EWL7</accession>
<evidence type="ECO:0000259" key="2">
    <source>
        <dbReference type="Pfam" id="PF01847"/>
    </source>
</evidence>
<dbReference type="FunFam" id="2.60.40.780:FF:000003">
    <property type="entry name" value="Protein Vhl"/>
    <property type="match status" value="1"/>
</dbReference>
<dbReference type="OMA" id="WFFRDYY"/>
<comment type="similarity">
    <text evidence="1">Belongs to the VHL family.</text>
</comment>
<dbReference type="AlphaFoldDB" id="A0A6P4EWL7"/>
<dbReference type="Pfam" id="PF01847">
    <property type="entry name" value="VHL"/>
    <property type="match status" value="1"/>
</dbReference>
<dbReference type="GeneID" id="108044853"/>
<keyword evidence="4" id="KW-1185">Reference proteome</keyword>
<dbReference type="OrthoDB" id="413400at2759"/>
<feature type="domain" description="von Hippel-Lindau disease tumour suppressor beta" evidence="2">
    <location>
        <begin position="33"/>
        <end position="100"/>
    </location>
</feature>
<organism evidence="5">
    <name type="scientific">Drosophila rhopaloa</name>
    <name type="common">Fruit fly</name>
    <dbReference type="NCBI Taxonomy" id="1041015"/>
    <lineage>
        <taxon>Eukaryota</taxon>
        <taxon>Metazoa</taxon>
        <taxon>Ecdysozoa</taxon>
        <taxon>Arthropoda</taxon>
        <taxon>Hexapoda</taxon>
        <taxon>Insecta</taxon>
        <taxon>Pterygota</taxon>
        <taxon>Neoptera</taxon>
        <taxon>Endopterygota</taxon>
        <taxon>Diptera</taxon>
        <taxon>Brachycera</taxon>
        <taxon>Muscomorpha</taxon>
        <taxon>Ephydroidea</taxon>
        <taxon>Drosophilidae</taxon>
        <taxon>Drosophila</taxon>
        <taxon>Sophophora</taxon>
    </lineage>
</organism>
<reference evidence="3" key="3">
    <citation type="submission" date="2025-05" db="UniProtKB">
        <authorList>
            <consortium name="EnsemblMetazoa"/>
        </authorList>
    </citation>
    <scope>IDENTIFICATION</scope>
</reference>
<dbReference type="InterPro" id="IPR022772">
    <property type="entry name" value="VHL_tumour_suppress_b/a_dom"/>
</dbReference>
<dbReference type="InterPro" id="IPR024053">
    <property type="entry name" value="VHL_beta_dom"/>
</dbReference>
<dbReference type="Proteomes" id="UP001652680">
    <property type="component" value="Unassembled WGS sequence"/>
</dbReference>
<dbReference type="Gene3D" id="2.60.40.780">
    <property type="entry name" value="von Hippel-Lindau disease tumour suppressor, beta domain"/>
    <property type="match status" value="1"/>
</dbReference>
<name>A0A6P4EWL7_DRORH</name>
<evidence type="ECO:0000313" key="5">
    <source>
        <dbReference type="RefSeq" id="XP_016979498.1"/>
    </source>
</evidence>
<proteinExistence type="inferred from homology"/>